<dbReference type="InterPro" id="IPR001313">
    <property type="entry name" value="Pumilio_RNA-bd_rpt"/>
</dbReference>
<evidence type="ECO:0000313" key="4">
    <source>
        <dbReference type="EMBL" id="OLQ07775.1"/>
    </source>
</evidence>
<evidence type="ECO:0000259" key="3">
    <source>
        <dbReference type="PROSITE" id="PS50303"/>
    </source>
</evidence>
<dbReference type="PANTHER" id="PTHR12537:SF12">
    <property type="entry name" value="MATERNAL PROTEIN PUMILIO"/>
    <property type="match status" value="1"/>
</dbReference>
<dbReference type="PROSITE" id="PS50303">
    <property type="entry name" value="PUM_HD"/>
    <property type="match status" value="1"/>
</dbReference>
<proteinExistence type="predicted"/>
<dbReference type="PANTHER" id="PTHR12537">
    <property type="entry name" value="RNA BINDING PROTEIN PUMILIO-RELATED"/>
    <property type="match status" value="1"/>
</dbReference>
<accession>A0A1Q9EK30</accession>
<evidence type="ECO:0000313" key="5">
    <source>
        <dbReference type="Proteomes" id="UP000186817"/>
    </source>
</evidence>
<dbReference type="SUPFAM" id="SSF48371">
    <property type="entry name" value="ARM repeat"/>
    <property type="match status" value="1"/>
</dbReference>
<dbReference type="InterPro" id="IPR016024">
    <property type="entry name" value="ARM-type_fold"/>
</dbReference>
<comment type="caution">
    <text evidence="4">The sequence shown here is derived from an EMBL/GenBank/DDBJ whole genome shotgun (WGS) entry which is preliminary data.</text>
</comment>
<keyword evidence="5" id="KW-1185">Reference proteome</keyword>
<sequence>MKVLLGRLEQGAAAPWSSFLPDHLRPKGVTAKVFEQTASKDVRAKSSQESKAQKSEYAPLGIQVIGKVWEYSQDPIGCREVQHAIETADANTLAGIAAELHDHVWDATCCPHANHVLQRCIAALFPEDLQFIVDVLTKERLAVQAARHKYGCRIVQRLIEHCSSVQIEGLLRSLLAEVPLVSCHAYGNYVMQHILQHSPLQSEVCQALEEHLNALSSDQYGAAVVSCAMTSASRPSRLSLARAILKEPSVLIRLACSRHGHPAAREVVEVLDSPDRMEALRILGTNQTRLLRSRVSTDPDNPTELTYRWWLGGVVGSFKRIEEDVDQWAAGKEDQFKNREFDCKSFGNAVAPDDLKTSYHGQYTSRQRRKSRMAQYSAGAWVVAVSALVTVLAGPLD</sequence>
<dbReference type="Proteomes" id="UP000186817">
    <property type="component" value="Unassembled WGS sequence"/>
</dbReference>
<dbReference type="GO" id="GO:0005737">
    <property type="term" value="C:cytoplasm"/>
    <property type="evidence" value="ECO:0007669"/>
    <property type="project" value="TreeGrafter"/>
</dbReference>
<feature type="repeat" description="Pumilio" evidence="2">
    <location>
        <begin position="134"/>
        <end position="172"/>
    </location>
</feature>
<keyword evidence="1" id="KW-0677">Repeat</keyword>
<dbReference type="InterPro" id="IPR011989">
    <property type="entry name" value="ARM-like"/>
</dbReference>
<dbReference type="AlphaFoldDB" id="A0A1Q9EK30"/>
<dbReference type="Gene3D" id="1.25.10.10">
    <property type="entry name" value="Leucine-rich Repeat Variant"/>
    <property type="match status" value="1"/>
</dbReference>
<organism evidence="4 5">
    <name type="scientific">Symbiodinium microadriaticum</name>
    <name type="common">Dinoflagellate</name>
    <name type="synonym">Zooxanthella microadriatica</name>
    <dbReference type="NCBI Taxonomy" id="2951"/>
    <lineage>
        <taxon>Eukaryota</taxon>
        <taxon>Sar</taxon>
        <taxon>Alveolata</taxon>
        <taxon>Dinophyceae</taxon>
        <taxon>Suessiales</taxon>
        <taxon>Symbiodiniaceae</taxon>
        <taxon>Symbiodinium</taxon>
    </lineage>
</organism>
<dbReference type="EMBL" id="LSRX01000131">
    <property type="protein sequence ID" value="OLQ07775.1"/>
    <property type="molecule type" value="Genomic_DNA"/>
</dbReference>
<reference evidence="4 5" key="1">
    <citation type="submission" date="2016-02" db="EMBL/GenBank/DDBJ databases">
        <title>Genome analysis of coral dinoflagellate symbionts highlights evolutionary adaptations to a symbiotic lifestyle.</title>
        <authorList>
            <person name="Aranda M."/>
            <person name="Li Y."/>
            <person name="Liew Y.J."/>
            <person name="Baumgarten S."/>
            <person name="Simakov O."/>
            <person name="Wilson M."/>
            <person name="Piel J."/>
            <person name="Ashoor H."/>
            <person name="Bougouffa S."/>
            <person name="Bajic V.B."/>
            <person name="Ryu T."/>
            <person name="Ravasi T."/>
            <person name="Bayer T."/>
            <person name="Micklem G."/>
            <person name="Kim H."/>
            <person name="Bhak J."/>
            <person name="Lajeunesse T.C."/>
            <person name="Voolstra C.R."/>
        </authorList>
    </citation>
    <scope>NUCLEOTIDE SEQUENCE [LARGE SCALE GENOMIC DNA]</scope>
    <source>
        <strain evidence="4 5">CCMP2467</strain>
    </source>
</reference>
<protein>
    <submittedName>
        <fullName evidence="4">Pumilio-like 2</fullName>
    </submittedName>
</protein>
<evidence type="ECO:0000256" key="1">
    <source>
        <dbReference type="ARBA" id="ARBA00022737"/>
    </source>
</evidence>
<dbReference type="GO" id="GO:0003729">
    <property type="term" value="F:mRNA binding"/>
    <property type="evidence" value="ECO:0007669"/>
    <property type="project" value="TreeGrafter"/>
</dbReference>
<name>A0A1Q9EK30_SYMMI</name>
<feature type="domain" description="PUM-HD" evidence="3">
    <location>
        <begin position="1"/>
        <end position="319"/>
    </location>
</feature>
<gene>
    <name evidence="4" type="primary">PUM2</name>
    <name evidence="4" type="ORF">AK812_SmicGene8798</name>
</gene>
<dbReference type="SMART" id="SM00025">
    <property type="entry name" value="Pumilio"/>
    <property type="match status" value="5"/>
</dbReference>
<dbReference type="OrthoDB" id="668540at2759"/>
<dbReference type="Pfam" id="PF00806">
    <property type="entry name" value="PUF"/>
    <property type="match status" value="4"/>
</dbReference>
<dbReference type="PROSITE" id="PS50302">
    <property type="entry name" value="PUM"/>
    <property type="match status" value="2"/>
</dbReference>
<dbReference type="GO" id="GO:0010608">
    <property type="term" value="P:post-transcriptional regulation of gene expression"/>
    <property type="evidence" value="ECO:0007669"/>
    <property type="project" value="TreeGrafter"/>
</dbReference>
<evidence type="ECO:0000256" key="2">
    <source>
        <dbReference type="PROSITE-ProRule" id="PRU00317"/>
    </source>
</evidence>
<dbReference type="InterPro" id="IPR033133">
    <property type="entry name" value="PUM-HD"/>
</dbReference>
<feature type="repeat" description="Pumilio" evidence="2">
    <location>
        <begin position="173"/>
        <end position="210"/>
    </location>
</feature>